<evidence type="ECO:0000313" key="2">
    <source>
        <dbReference type="Proteomes" id="UP000625711"/>
    </source>
</evidence>
<protein>
    <submittedName>
        <fullName evidence="1">Uncharacterized protein</fullName>
    </submittedName>
</protein>
<evidence type="ECO:0000313" key="1">
    <source>
        <dbReference type="EMBL" id="KAF7280650.1"/>
    </source>
</evidence>
<organism evidence="1 2">
    <name type="scientific">Rhynchophorus ferrugineus</name>
    <name type="common">Red palm weevil</name>
    <name type="synonym">Curculio ferrugineus</name>
    <dbReference type="NCBI Taxonomy" id="354439"/>
    <lineage>
        <taxon>Eukaryota</taxon>
        <taxon>Metazoa</taxon>
        <taxon>Ecdysozoa</taxon>
        <taxon>Arthropoda</taxon>
        <taxon>Hexapoda</taxon>
        <taxon>Insecta</taxon>
        <taxon>Pterygota</taxon>
        <taxon>Neoptera</taxon>
        <taxon>Endopterygota</taxon>
        <taxon>Coleoptera</taxon>
        <taxon>Polyphaga</taxon>
        <taxon>Cucujiformia</taxon>
        <taxon>Curculionidae</taxon>
        <taxon>Dryophthorinae</taxon>
        <taxon>Rhynchophorus</taxon>
    </lineage>
</organism>
<dbReference type="AlphaFoldDB" id="A0A834MHU6"/>
<proteinExistence type="predicted"/>
<gene>
    <name evidence="1" type="ORF">GWI33_005617</name>
</gene>
<dbReference type="Proteomes" id="UP000625711">
    <property type="component" value="Unassembled WGS sequence"/>
</dbReference>
<reference evidence="1" key="1">
    <citation type="submission" date="2020-08" db="EMBL/GenBank/DDBJ databases">
        <title>Genome sequencing and assembly of the red palm weevil Rhynchophorus ferrugineus.</title>
        <authorList>
            <person name="Dias G.B."/>
            <person name="Bergman C.M."/>
            <person name="Manee M."/>
        </authorList>
    </citation>
    <scope>NUCLEOTIDE SEQUENCE</scope>
    <source>
        <strain evidence="1">AA-2017</strain>
        <tissue evidence="1">Whole larva</tissue>
    </source>
</reference>
<sequence length="66" mass="7438">MALELPQSSRNITLKRVTKLFCTTIKNVCFRHSYTSPPSHRSSTWLFCGLSNGCTYISTNCSCDMV</sequence>
<keyword evidence="2" id="KW-1185">Reference proteome</keyword>
<comment type="caution">
    <text evidence="1">The sequence shown here is derived from an EMBL/GenBank/DDBJ whole genome shotgun (WGS) entry which is preliminary data.</text>
</comment>
<dbReference type="EMBL" id="JAACXV010000278">
    <property type="protein sequence ID" value="KAF7280650.1"/>
    <property type="molecule type" value="Genomic_DNA"/>
</dbReference>
<name>A0A834MHU6_RHYFE</name>
<accession>A0A834MHU6</accession>